<keyword evidence="1" id="KW-0812">Transmembrane</keyword>
<organism evidence="2 3">
    <name type="scientific">Cadophora malorum</name>
    <dbReference type="NCBI Taxonomy" id="108018"/>
    <lineage>
        <taxon>Eukaryota</taxon>
        <taxon>Fungi</taxon>
        <taxon>Dikarya</taxon>
        <taxon>Ascomycota</taxon>
        <taxon>Pezizomycotina</taxon>
        <taxon>Leotiomycetes</taxon>
        <taxon>Helotiales</taxon>
        <taxon>Ploettnerulaceae</taxon>
        <taxon>Cadophora</taxon>
    </lineage>
</organism>
<evidence type="ECO:0000313" key="3">
    <source>
        <dbReference type="Proteomes" id="UP000664132"/>
    </source>
</evidence>
<sequence length="138" mass="13844">MAKPSTPATTTLKSTTLSNCAPPVEVAFGAPLVLVLLLSAVCVCLSGVFVCLLPPEAGETNSVGELSPVAIFAEDVCATVIGEETLAKSVALGVVLMDVGVFPSDVLATVAVAVGRGRLGVDSEQLGVMPMDIVASGM</sequence>
<accession>A0A8H8BT28</accession>
<dbReference type="EMBL" id="JAFJYH010000039">
    <property type="protein sequence ID" value="KAG4423095.1"/>
    <property type="molecule type" value="Genomic_DNA"/>
</dbReference>
<proteinExistence type="predicted"/>
<dbReference type="AlphaFoldDB" id="A0A8H8BT28"/>
<feature type="transmembrane region" description="Helical" evidence="1">
    <location>
        <begin position="32"/>
        <end position="53"/>
    </location>
</feature>
<keyword evidence="1" id="KW-0472">Membrane</keyword>
<evidence type="ECO:0000313" key="2">
    <source>
        <dbReference type="EMBL" id="KAG4423095.1"/>
    </source>
</evidence>
<evidence type="ECO:0000256" key="1">
    <source>
        <dbReference type="SAM" id="Phobius"/>
    </source>
</evidence>
<gene>
    <name evidence="2" type="ORF">IFR04_003732</name>
</gene>
<reference evidence="2" key="1">
    <citation type="submission" date="2021-02" db="EMBL/GenBank/DDBJ databases">
        <title>Genome sequence Cadophora malorum strain M34.</title>
        <authorList>
            <person name="Stefanovic E."/>
            <person name="Vu D."/>
            <person name="Scully C."/>
            <person name="Dijksterhuis J."/>
            <person name="Roader J."/>
            <person name="Houbraken J."/>
        </authorList>
    </citation>
    <scope>NUCLEOTIDE SEQUENCE</scope>
    <source>
        <strain evidence="2">M34</strain>
    </source>
</reference>
<comment type="caution">
    <text evidence="2">The sequence shown here is derived from an EMBL/GenBank/DDBJ whole genome shotgun (WGS) entry which is preliminary data.</text>
</comment>
<protein>
    <submittedName>
        <fullName evidence="2">Uncharacterized protein</fullName>
    </submittedName>
</protein>
<keyword evidence="3" id="KW-1185">Reference proteome</keyword>
<name>A0A8H8BT28_9HELO</name>
<dbReference type="Proteomes" id="UP000664132">
    <property type="component" value="Unassembled WGS sequence"/>
</dbReference>
<keyword evidence="1" id="KW-1133">Transmembrane helix</keyword>